<reference evidence="3" key="1">
    <citation type="submission" date="2020-12" db="UniProtKB">
        <authorList>
            <consortium name="WormBaseParasite"/>
        </authorList>
    </citation>
    <scope>IDENTIFICATION</scope>
    <source>
        <strain evidence="3">MHco3</strain>
    </source>
</reference>
<sequence length="147" mass="17077">MIGTINNSQPVNVMKFRCQQDIAMQKCTRKDDRNKDQSKTSNAEQSPQGKQERPALNYTRKYDRSNQSTVSRRKQSPSREMKRLQGELHLLKEGLRRLPQRRIGERFRGAGVCAFCKARNDHFSDSCPECIEGDQRFKIITREGICQ</sequence>
<dbReference type="AlphaFoldDB" id="A0A7I4Y631"/>
<dbReference type="Proteomes" id="UP000025227">
    <property type="component" value="Unplaced"/>
</dbReference>
<evidence type="ECO:0000256" key="1">
    <source>
        <dbReference type="SAM" id="MobiDB-lite"/>
    </source>
</evidence>
<feature type="compositionally biased region" description="Basic and acidic residues" evidence="1">
    <location>
        <begin position="28"/>
        <end position="38"/>
    </location>
</feature>
<name>A0A7I4Y631_HAECO</name>
<dbReference type="OrthoDB" id="5819470at2759"/>
<protein>
    <submittedName>
        <fullName evidence="3">CCHC-type domain-containing protein</fullName>
    </submittedName>
</protein>
<proteinExistence type="predicted"/>
<keyword evidence="2" id="KW-1185">Reference proteome</keyword>
<organism evidence="2 3">
    <name type="scientific">Haemonchus contortus</name>
    <name type="common">Barber pole worm</name>
    <dbReference type="NCBI Taxonomy" id="6289"/>
    <lineage>
        <taxon>Eukaryota</taxon>
        <taxon>Metazoa</taxon>
        <taxon>Ecdysozoa</taxon>
        <taxon>Nematoda</taxon>
        <taxon>Chromadorea</taxon>
        <taxon>Rhabditida</taxon>
        <taxon>Rhabditina</taxon>
        <taxon>Rhabditomorpha</taxon>
        <taxon>Strongyloidea</taxon>
        <taxon>Trichostrongylidae</taxon>
        <taxon>Haemonchus</taxon>
    </lineage>
</organism>
<evidence type="ECO:0000313" key="3">
    <source>
        <dbReference type="WBParaSite" id="HCON_00050320-00001"/>
    </source>
</evidence>
<feature type="region of interest" description="Disordered" evidence="1">
    <location>
        <begin position="27"/>
        <end position="81"/>
    </location>
</feature>
<dbReference type="WBParaSite" id="HCON_00050320-00001">
    <property type="protein sequence ID" value="HCON_00050320-00001"/>
    <property type="gene ID" value="HCON_00050320"/>
</dbReference>
<accession>A0A7I4Y631</accession>
<feature type="compositionally biased region" description="Polar residues" evidence="1">
    <location>
        <begin position="39"/>
        <end position="49"/>
    </location>
</feature>
<evidence type="ECO:0000313" key="2">
    <source>
        <dbReference type="Proteomes" id="UP000025227"/>
    </source>
</evidence>